<proteinExistence type="predicted"/>
<protein>
    <submittedName>
        <fullName evidence="2">Uncharacterized protein</fullName>
    </submittedName>
</protein>
<dbReference type="EMBL" id="JACVVK020000255">
    <property type="protein sequence ID" value="KAK7481846.1"/>
    <property type="molecule type" value="Genomic_DNA"/>
</dbReference>
<name>A0ABD0K4U4_9CAEN</name>
<feature type="region of interest" description="Disordered" evidence="1">
    <location>
        <begin position="166"/>
        <end position="185"/>
    </location>
</feature>
<dbReference type="Proteomes" id="UP001519460">
    <property type="component" value="Unassembled WGS sequence"/>
</dbReference>
<evidence type="ECO:0000256" key="1">
    <source>
        <dbReference type="SAM" id="MobiDB-lite"/>
    </source>
</evidence>
<reference evidence="2 3" key="1">
    <citation type="journal article" date="2023" name="Sci. Data">
        <title>Genome assembly of the Korean intertidal mud-creeper Batillaria attramentaria.</title>
        <authorList>
            <person name="Patra A.K."/>
            <person name="Ho P.T."/>
            <person name="Jun S."/>
            <person name="Lee S.J."/>
            <person name="Kim Y."/>
            <person name="Won Y.J."/>
        </authorList>
    </citation>
    <scope>NUCLEOTIDE SEQUENCE [LARGE SCALE GENOMIC DNA]</scope>
    <source>
        <strain evidence="2">Wonlab-2016</strain>
    </source>
</reference>
<sequence length="233" mass="25200">MPLSDFGFNTNNSSAAPQEQLIFNGFGSAKRKFTWDAQSEQEGSVSATQDECPAKRLCNETHVQMANSGFMVPQPVQPNSMQCAQLSSSSQAPMQQQIEAPSVFGCMKDVAAPVTHSFQGDLADPSGFTSQSSESDMVMDLCDETYSSPTHGADLESACHTMDSDFVPDPQQYEPDTAASGGSQMNASVSPKIVYCSTPCRGAVRSPSSNRLHCICRPWMDTILGIPYDSDYY</sequence>
<organism evidence="2 3">
    <name type="scientific">Batillaria attramentaria</name>
    <dbReference type="NCBI Taxonomy" id="370345"/>
    <lineage>
        <taxon>Eukaryota</taxon>
        <taxon>Metazoa</taxon>
        <taxon>Spiralia</taxon>
        <taxon>Lophotrochozoa</taxon>
        <taxon>Mollusca</taxon>
        <taxon>Gastropoda</taxon>
        <taxon>Caenogastropoda</taxon>
        <taxon>Sorbeoconcha</taxon>
        <taxon>Cerithioidea</taxon>
        <taxon>Batillariidae</taxon>
        <taxon>Batillaria</taxon>
    </lineage>
</organism>
<accession>A0ABD0K4U4</accession>
<dbReference type="AlphaFoldDB" id="A0ABD0K4U4"/>
<evidence type="ECO:0000313" key="3">
    <source>
        <dbReference type="Proteomes" id="UP001519460"/>
    </source>
</evidence>
<keyword evidence="3" id="KW-1185">Reference proteome</keyword>
<gene>
    <name evidence="2" type="ORF">BaRGS_00026872</name>
</gene>
<comment type="caution">
    <text evidence="2">The sequence shown here is derived from an EMBL/GenBank/DDBJ whole genome shotgun (WGS) entry which is preliminary data.</text>
</comment>
<evidence type="ECO:0000313" key="2">
    <source>
        <dbReference type="EMBL" id="KAK7481846.1"/>
    </source>
</evidence>